<dbReference type="InterPro" id="IPR036388">
    <property type="entry name" value="WH-like_DNA-bd_sf"/>
</dbReference>
<dbReference type="Pfam" id="PF12802">
    <property type="entry name" value="MarR_2"/>
    <property type="match status" value="1"/>
</dbReference>
<dbReference type="EMBL" id="JAGZCZ010000008">
    <property type="protein sequence ID" value="MBS5520122.1"/>
    <property type="molecule type" value="Genomic_DNA"/>
</dbReference>
<dbReference type="GO" id="GO:0003700">
    <property type="term" value="F:DNA-binding transcription factor activity"/>
    <property type="evidence" value="ECO:0007669"/>
    <property type="project" value="InterPro"/>
</dbReference>
<sequence>MKKQVELIVMHRIVNELDRRTAAIARKYGLTLPQFAVLEALYHKGDLSVGELKESVLSTDGTIPVVTRHLKQQGLVDGTTDPKDRRRTIMTLTDKGRTLIAKVYPENEAMLDAIFGKWNHEERKAVLRLLSLLELN</sequence>
<comment type="caution">
    <text evidence="2">The sequence shown here is derived from an EMBL/GenBank/DDBJ whole genome shotgun (WGS) entry which is preliminary data.</text>
</comment>
<evidence type="ECO:0000259" key="1">
    <source>
        <dbReference type="PROSITE" id="PS50995"/>
    </source>
</evidence>
<dbReference type="GO" id="GO:0006950">
    <property type="term" value="P:response to stress"/>
    <property type="evidence" value="ECO:0007669"/>
    <property type="project" value="TreeGrafter"/>
</dbReference>
<dbReference type="PROSITE" id="PS50995">
    <property type="entry name" value="HTH_MARR_2"/>
    <property type="match status" value="1"/>
</dbReference>
<dbReference type="InterPro" id="IPR039422">
    <property type="entry name" value="MarR/SlyA-like"/>
</dbReference>
<accession>A0A943EDB9</accession>
<dbReference type="PANTHER" id="PTHR33164:SF43">
    <property type="entry name" value="HTH-TYPE TRANSCRIPTIONAL REPRESSOR YETL"/>
    <property type="match status" value="1"/>
</dbReference>
<dbReference type="AlphaFoldDB" id="A0A943EDB9"/>
<evidence type="ECO:0000313" key="2">
    <source>
        <dbReference type="EMBL" id="MBS5520122.1"/>
    </source>
</evidence>
<dbReference type="Proteomes" id="UP000754226">
    <property type="component" value="Unassembled WGS sequence"/>
</dbReference>
<dbReference type="InterPro" id="IPR000835">
    <property type="entry name" value="HTH_MarR-typ"/>
</dbReference>
<reference evidence="2" key="1">
    <citation type="submission" date="2021-02" db="EMBL/GenBank/DDBJ databases">
        <title>Infant gut strain persistence is associated with maternal origin, phylogeny, and functional potential including surface adhesion and iron acquisition.</title>
        <authorList>
            <person name="Lou Y.C."/>
        </authorList>
    </citation>
    <scope>NUCLEOTIDE SEQUENCE</scope>
    <source>
        <strain evidence="2">L3_106_000M1_dasL3_106_000M1_concoct_15</strain>
    </source>
</reference>
<dbReference type="Gene3D" id="1.10.10.10">
    <property type="entry name" value="Winged helix-like DNA-binding domain superfamily/Winged helix DNA-binding domain"/>
    <property type="match status" value="1"/>
</dbReference>
<dbReference type="SMART" id="SM00347">
    <property type="entry name" value="HTH_MARR"/>
    <property type="match status" value="1"/>
</dbReference>
<name>A0A943EDB9_9FIRM</name>
<dbReference type="PANTHER" id="PTHR33164">
    <property type="entry name" value="TRANSCRIPTIONAL REGULATOR, MARR FAMILY"/>
    <property type="match status" value="1"/>
</dbReference>
<proteinExistence type="predicted"/>
<evidence type="ECO:0000313" key="3">
    <source>
        <dbReference type="Proteomes" id="UP000754226"/>
    </source>
</evidence>
<feature type="domain" description="HTH marR-type" evidence="1">
    <location>
        <begin position="1"/>
        <end position="135"/>
    </location>
</feature>
<dbReference type="SUPFAM" id="SSF46785">
    <property type="entry name" value="Winged helix' DNA-binding domain"/>
    <property type="match status" value="1"/>
</dbReference>
<organism evidence="2 3">
    <name type="scientific">Acidaminococcus intestini</name>
    <dbReference type="NCBI Taxonomy" id="187327"/>
    <lineage>
        <taxon>Bacteria</taxon>
        <taxon>Bacillati</taxon>
        <taxon>Bacillota</taxon>
        <taxon>Negativicutes</taxon>
        <taxon>Acidaminococcales</taxon>
        <taxon>Acidaminococcaceae</taxon>
        <taxon>Acidaminococcus</taxon>
    </lineage>
</organism>
<dbReference type="InterPro" id="IPR036390">
    <property type="entry name" value="WH_DNA-bd_sf"/>
</dbReference>
<gene>
    <name evidence="2" type="ORF">KHX13_07335</name>
</gene>
<protein>
    <submittedName>
        <fullName evidence="2">MarR family transcriptional regulator</fullName>
    </submittedName>
</protein>